<proteinExistence type="predicted"/>
<protein>
    <submittedName>
        <fullName evidence="1">Uncharacterized protein</fullName>
    </submittedName>
</protein>
<dbReference type="HOGENOM" id="CLU_2635145_0_0_10"/>
<dbReference type="Proteomes" id="UP000003874">
    <property type="component" value="Unassembled WGS sequence"/>
</dbReference>
<keyword evidence="2" id="KW-1185">Reference proteome</keyword>
<dbReference type="EMBL" id="AEQO01000065">
    <property type="protein sequence ID" value="EFV05265.1"/>
    <property type="molecule type" value="Genomic_DNA"/>
</dbReference>
<sequence length="77" mass="8945">MSRTQEWQIKTLFHNNFSKLVITNLLNKFFLSTANDAICEGAETSNLVGNDFRQPRKCQTFREMTFANRGNAKPFKK</sequence>
<dbReference type="STRING" id="888832.HMPREF9420_0609"/>
<dbReference type="AlphaFoldDB" id="E6MM91"/>
<accession>E6MM91</accession>
<evidence type="ECO:0000313" key="1">
    <source>
        <dbReference type="EMBL" id="EFV05265.1"/>
    </source>
</evidence>
<gene>
    <name evidence="1" type="ORF">HMPREF9420_0609</name>
</gene>
<evidence type="ECO:0000313" key="2">
    <source>
        <dbReference type="Proteomes" id="UP000003874"/>
    </source>
</evidence>
<comment type="caution">
    <text evidence="1">The sequence shown here is derived from an EMBL/GenBank/DDBJ whole genome shotgun (WGS) entry which is preliminary data.</text>
</comment>
<reference evidence="1 2" key="1">
    <citation type="submission" date="2010-12" db="EMBL/GenBank/DDBJ databases">
        <authorList>
            <person name="Muzny D."/>
            <person name="Qin X."/>
            <person name="Deng J."/>
            <person name="Jiang H."/>
            <person name="Liu Y."/>
            <person name="Qu J."/>
            <person name="Song X.-Z."/>
            <person name="Zhang L."/>
            <person name="Thornton R."/>
            <person name="Coyle M."/>
            <person name="Francisco L."/>
            <person name="Jackson L."/>
            <person name="Javaid M."/>
            <person name="Korchina V."/>
            <person name="Kovar C."/>
            <person name="Mata R."/>
            <person name="Mathew T."/>
            <person name="Ngo R."/>
            <person name="Nguyen L."/>
            <person name="Nguyen N."/>
            <person name="Okwuonu G."/>
            <person name="Ongeri F."/>
            <person name="Pham C."/>
            <person name="Simmons D."/>
            <person name="Wilczek-Boney K."/>
            <person name="Hale W."/>
            <person name="Jakkamsetti A."/>
            <person name="Pham P."/>
            <person name="Ruth R."/>
            <person name="San Lucas F."/>
            <person name="Warren J."/>
            <person name="Zhang J."/>
            <person name="Zhao Z."/>
            <person name="Zhou C."/>
            <person name="Zhu D."/>
            <person name="Lee S."/>
            <person name="Bess C."/>
            <person name="Blankenburg K."/>
            <person name="Forbes L."/>
            <person name="Fu Q."/>
            <person name="Gubbala S."/>
            <person name="Hirani K."/>
            <person name="Jayaseelan J.C."/>
            <person name="Lara F."/>
            <person name="Munidasa M."/>
            <person name="Palculict T."/>
            <person name="Patil S."/>
            <person name="Pu L.-L."/>
            <person name="Saada N."/>
            <person name="Tang L."/>
            <person name="Weissenberger G."/>
            <person name="Zhu Y."/>
            <person name="Hemphill L."/>
            <person name="Shang Y."/>
            <person name="Youmans B."/>
            <person name="Ayvaz T."/>
            <person name="Ross M."/>
            <person name="Santibanez J."/>
            <person name="Aqrawi P."/>
            <person name="Gross S."/>
            <person name="Joshi V."/>
            <person name="Fowler G."/>
            <person name="Nazareth L."/>
            <person name="Reid J."/>
            <person name="Worley K."/>
            <person name="Petrosino J."/>
            <person name="Highlander S."/>
            <person name="Gibbs R."/>
        </authorList>
    </citation>
    <scope>NUCLEOTIDE SEQUENCE [LARGE SCALE GENOMIC DNA]</scope>
    <source>
        <strain evidence="1 2">DSM 15606</strain>
    </source>
</reference>
<organism evidence="1 2">
    <name type="scientific">Segatella salivae DSM 15606</name>
    <dbReference type="NCBI Taxonomy" id="888832"/>
    <lineage>
        <taxon>Bacteria</taxon>
        <taxon>Pseudomonadati</taxon>
        <taxon>Bacteroidota</taxon>
        <taxon>Bacteroidia</taxon>
        <taxon>Bacteroidales</taxon>
        <taxon>Prevotellaceae</taxon>
        <taxon>Segatella</taxon>
    </lineage>
</organism>
<name>E6MM91_9BACT</name>